<dbReference type="AlphaFoldDB" id="A0A0B1Z805"/>
<dbReference type="OrthoDB" id="6896758at2"/>
<feature type="chain" id="PRO_5002085412" evidence="2">
    <location>
        <begin position="26"/>
        <end position="84"/>
    </location>
</feature>
<gene>
    <name evidence="3" type="ORF">JZ00_06545</name>
</gene>
<evidence type="ECO:0000313" key="4">
    <source>
        <dbReference type="Proteomes" id="UP000030949"/>
    </source>
</evidence>
<dbReference type="EMBL" id="JQGJ01000003">
    <property type="protein sequence ID" value="KHK65532.1"/>
    <property type="molecule type" value="Genomic_DNA"/>
</dbReference>
<evidence type="ECO:0000256" key="1">
    <source>
        <dbReference type="SAM" id="Coils"/>
    </source>
</evidence>
<dbReference type="InterPro" id="IPR021793">
    <property type="entry name" value="Oprl"/>
</dbReference>
<evidence type="ECO:0000256" key="2">
    <source>
        <dbReference type="SAM" id="SignalP"/>
    </source>
</evidence>
<proteinExistence type="predicted"/>
<dbReference type="Proteomes" id="UP000030949">
    <property type="component" value="Unassembled WGS sequence"/>
</dbReference>
<dbReference type="NCBIfam" id="NF040598">
    <property type="entry name" value="Ala_zip_lipo"/>
    <property type="match status" value="1"/>
</dbReference>
<protein>
    <submittedName>
        <fullName evidence="3">Outer membrane lipoprotein OprI</fullName>
    </submittedName>
</protein>
<keyword evidence="2" id="KW-0732">Signal</keyword>
<organism evidence="3 4">
    <name type="scientific">Pseudomonas frederiksbergensis</name>
    <dbReference type="NCBI Taxonomy" id="104087"/>
    <lineage>
        <taxon>Bacteria</taxon>
        <taxon>Pseudomonadati</taxon>
        <taxon>Pseudomonadota</taxon>
        <taxon>Gammaproteobacteria</taxon>
        <taxon>Pseudomonadales</taxon>
        <taxon>Pseudomonadaceae</taxon>
        <taxon>Pseudomonas</taxon>
    </lineage>
</organism>
<comment type="caution">
    <text evidence="3">The sequence shown here is derived from an EMBL/GenBank/DDBJ whole genome shotgun (WGS) entry which is preliminary data.</text>
</comment>
<keyword evidence="3" id="KW-0449">Lipoprotein</keyword>
<name>A0A0B1Z805_9PSED</name>
<feature type="coiled-coil region" evidence="1">
    <location>
        <begin position="25"/>
        <end position="73"/>
    </location>
</feature>
<keyword evidence="1" id="KW-0175">Coiled coil</keyword>
<accession>A0A0B1Z805</accession>
<dbReference type="RefSeq" id="WP_039590056.1">
    <property type="nucleotide sequence ID" value="NZ_CP142104.1"/>
</dbReference>
<dbReference type="PROSITE" id="PS51257">
    <property type="entry name" value="PROKAR_LIPOPROTEIN"/>
    <property type="match status" value="1"/>
</dbReference>
<evidence type="ECO:0000313" key="3">
    <source>
        <dbReference type="EMBL" id="KHK65532.1"/>
    </source>
</evidence>
<dbReference type="Pfam" id="PF11839">
    <property type="entry name" value="Alanine_zipper"/>
    <property type="match status" value="1"/>
</dbReference>
<reference evidence="4" key="1">
    <citation type="submission" date="2015-03" db="EMBL/GenBank/DDBJ databases">
        <title>Pseudomonas frederiksbergensis hydrocarbon degrader.</title>
        <authorList>
            <person name="Brown L.M."/>
            <person name="Ruiz O.N."/>
            <person name="Mueller S."/>
            <person name="Gunasekera T.S."/>
        </authorList>
    </citation>
    <scope>NUCLEOTIDE SEQUENCE [LARGE SCALE GENOMIC DNA]</scope>
    <source>
        <strain evidence="4">SI8</strain>
    </source>
</reference>
<feature type="signal peptide" evidence="2">
    <location>
        <begin position="1"/>
        <end position="25"/>
    </location>
</feature>
<sequence>MNKYLPIALLGIVLALSAGCSHRLAQELDARLESAENNAASARLRADEAYIKADKAEAIANQTQRTAEEATIRIGGMNEKMPRK</sequence>